<evidence type="ECO:0000256" key="12">
    <source>
        <dbReference type="ARBA" id="ARBA00022842"/>
    </source>
</evidence>
<dbReference type="GO" id="GO:0061621">
    <property type="term" value="P:canonical glycolysis"/>
    <property type="evidence" value="ECO:0007669"/>
    <property type="project" value="TreeGrafter"/>
</dbReference>
<keyword evidence="10" id="KW-0418">Kinase</keyword>
<evidence type="ECO:0000256" key="13">
    <source>
        <dbReference type="ARBA" id="ARBA00023152"/>
    </source>
</evidence>
<evidence type="ECO:0000259" key="16">
    <source>
        <dbReference type="Pfam" id="PF00365"/>
    </source>
</evidence>
<evidence type="ECO:0000256" key="8">
    <source>
        <dbReference type="ARBA" id="ARBA00022723"/>
    </source>
</evidence>
<name>A0A7X2ZGR4_9BACL</name>
<comment type="caution">
    <text evidence="17">The sequence shown here is derived from an EMBL/GenBank/DDBJ whole genome shotgun (WGS) entry which is preliminary data.</text>
</comment>
<dbReference type="Pfam" id="PF00365">
    <property type="entry name" value="PFK"/>
    <property type="match status" value="1"/>
</dbReference>
<dbReference type="GO" id="GO:0046872">
    <property type="term" value="F:metal ion binding"/>
    <property type="evidence" value="ECO:0007669"/>
    <property type="project" value="UniProtKB-KW"/>
</dbReference>
<dbReference type="PANTHER" id="PTHR13697">
    <property type="entry name" value="PHOSPHOFRUCTOKINASE"/>
    <property type="match status" value="1"/>
</dbReference>
<evidence type="ECO:0000256" key="14">
    <source>
        <dbReference type="ARBA" id="ARBA00038478"/>
    </source>
</evidence>
<dbReference type="Gene3D" id="3.40.50.460">
    <property type="entry name" value="Phosphofructokinase domain"/>
    <property type="match status" value="1"/>
</dbReference>
<evidence type="ECO:0000256" key="15">
    <source>
        <dbReference type="ARBA" id="ARBA00048070"/>
    </source>
</evidence>
<comment type="similarity">
    <text evidence="14">Belongs to the phosphofructokinase type A (PFKA) family.</text>
</comment>
<evidence type="ECO:0000256" key="1">
    <source>
        <dbReference type="ARBA" id="ARBA00001946"/>
    </source>
</evidence>
<dbReference type="NCBIfam" id="NF010675">
    <property type="entry name" value="PRK14072.1"/>
    <property type="match status" value="1"/>
</dbReference>
<keyword evidence="6" id="KW-0963">Cytoplasm</keyword>
<evidence type="ECO:0000313" key="17">
    <source>
        <dbReference type="EMBL" id="MUG73973.1"/>
    </source>
</evidence>
<dbReference type="RefSeq" id="WP_127609982.1">
    <property type="nucleotide sequence ID" value="NZ_JARTHJ010000120.1"/>
</dbReference>
<keyword evidence="12" id="KW-0460">Magnesium</keyword>
<accession>A0A7X2ZGR4</accession>
<organism evidence="17 18">
    <name type="scientific">Paenibacillus validus</name>
    <dbReference type="NCBI Taxonomy" id="44253"/>
    <lineage>
        <taxon>Bacteria</taxon>
        <taxon>Bacillati</taxon>
        <taxon>Bacillota</taxon>
        <taxon>Bacilli</taxon>
        <taxon>Bacillales</taxon>
        <taxon>Paenibacillaceae</taxon>
        <taxon>Paenibacillus</taxon>
    </lineage>
</organism>
<keyword evidence="18" id="KW-1185">Reference proteome</keyword>
<dbReference type="GO" id="GO:0005524">
    <property type="term" value="F:ATP binding"/>
    <property type="evidence" value="ECO:0007669"/>
    <property type="project" value="UniProtKB-KW"/>
</dbReference>
<evidence type="ECO:0000256" key="10">
    <source>
        <dbReference type="ARBA" id="ARBA00022777"/>
    </source>
</evidence>
<evidence type="ECO:0000256" key="4">
    <source>
        <dbReference type="ARBA" id="ARBA00004679"/>
    </source>
</evidence>
<evidence type="ECO:0000256" key="11">
    <source>
        <dbReference type="ARBA" id="ARBA00022840"/>
    </source>
</evidence>
<dbReference type="Gene3D" id="3.40.50.450">
    <property type="match status" value="1"/>
</dbReference>
<dbReference type="GO" id="GO:0005945">
    <property type="term" value="C:6-phosphofructokinase complex"/>
    <property type="evidence" value="ECO:0007669"/>
    <property type="project" value="TreeGrafter"/>
</dbReference>
<comment type="cofactor">
    <cofactor evidence="1">
        <name>Mg(2+)</name>
        <dbReference type="ChEBI" id="CHEBI:18420"/>
    </cofactor>
</comment>
<sequence length="398" mass="44138">MLKIAVGQAGGPTSVINASLVGFVDGLPDQTQIYGIMNGYQGLVENDLELIEGSGLDWLRSHKNVPGACLGSGRYPFTPDSITKAVLNLKERDIHTLVFIGGNGTMAALQKMSEAAASMNYELQTIGIPKTVDNDLSGTDHAPGYASAARYVSLSVRDISKDLEAMRNFEQVRIIETMGRNAGWLALAAGLLKQSEFEGPHMICVPEVPLSKERFLAQVQDIVKENGMATIVVSEGVTFDGDSQVQREVVKGRAVLGGISTEMERLIRMNMGMTVRSENLGMNQRCAVWAISDQDRTEAYEVGNEAALYVKKGMSNVMVSIQRNQVIGYNYKLKSVALEHVANDGERLLPQEYISRPAEFYSWLEQLIGDRIMRYPPMWRRRAFDDLIQHQPEFRRSQ</sequence>
<keyword evidence="13" id="KW-0324">Glycolysis</keyword>
<keyword evidence="8" id="KW-0479">Metal-binding</keyword>
<dbReference type="GO" id="GO:0048029">
    <property type="term" value="F:monosaccharide binding"/>
    <property type="evidence" value="ECO:0007669"/>
    <property type="project" value="TreeGrafter"/>
</dbReference>
<evidence type="ECO:0000256" key="3">
    <source>
        <dbReference type="ARBA" id="ARBA00004496"/>
    </source>
</evidence>
<dbReference type="AlphaFoldDB" id="A0A7X2ZGR4"/>
<comment type="catalytic activity">
    <reaction evidence="15">
        <text>beta-D-fructose 6-phosphate + ATP = beta-D-fructose 1,6-bisphosphate + ADP + H(+)</text>
        <dbReference type="Rhea" id="RHEA:16109"/>
        <dbReference type="ChEBI" id="CHEBI:15378"/>
        <dbReference type="ChEBI" id="CHEBI:30616"/>
        <dbReference type="ChEBI" id="CHEBI:32966"/>
        <dbReference type="ChEBI" id="CHEBI:57634"/>
        <dbReference type="ChEBI" id="CHEBI:456216"/>
        <dbReference type="EC" id="2.7.1.11"/>
    </reaction>
</comment>
<dbReference type="InterPro" id="IPR035966">
    <property type="entry name" value="PKF_sf"/>
</dbReference>
<dbReference type="InterPro" id="IPR000023">
    <property type="entry name" value="Phosphofructokinase_dom"/>
</dbReference>
<evidence type="ECO:0000256" key="2">
    <source>
        <dbReference type="ARBA" id="ARBA00002659"/>
    </source>
</evidence>
<evidence type="ECO:0000313" key="18">
    <source>
        <dbReference type="Proteomes" id="UP000450917"/>
    </source>
</evidence>
<dbReference type="EMBL" id="WNZX01000038">
    <property type="protein sequence ID" value="MUG73973.1"/>
    <property type="molecule type" value="Genomic_DNA"/>
</dbReference>
<dbReference type="PRINTS" id="PR00476">
    <property type="entry name" value="PHFRCTKINASE"/>
</dbReference>
<dbReference type="PIRSF" id="PIRSF036483">
    <property type="entry name" value="PFK_XF0274"/>
    <property type="match status" value="1"/>
</dbReference>
<dbReference type="GO" id="GO:0003872">
    <property type="term" value="F:6-phosphofructokinase activity"/>
    <property type="evidence" value="ECO:0007669"/>
    <property type="project" value="UniProtKB-EC"/>
</dbReference>
<keyword evidence="7 17" id="KW-0808">Transferase</keyword>
<evidence type="ECO:0000256" key="7">
    <source>
        <dbReference type="ARBA" id="ARBA00022679"/>
    </source>
</evidence>
<comment type="subcellular location">
    <subcellularLocation>
        <location evidence="3">Cytoplasm</location>
    </subcellularLocation>
</comment>
<dbReference type="GO" id="GO:0006002">
    <property type="term" value="P:fructose 6-phosphate metabolic process"/>
    <property type="evidence" value="ECO:0007669"/>
    <property type="project" value="InterPro"/>
</dbReference>
<dbReference type="GO" id="GO:0070095">
    <property type="term" value="F:fructose-6-phosphate binding"/>
    <property type="evidence" value="ECO:0007669"/>
    <property type="project" value="TreeGrafter"/>
</dbReference>
<dbReference type="PANTHER" id="PTHR13697:SF4">
    <property type="entry name" value="ATP-DEPENDENT 6-PHOSPHOFRUCTOKINASE"/>
    <property type="match status" value="1"/>
</dbReference>
<dbReference type="GO" id="GO:0016208">
    <property type="term" value="F:AMP binding"/>
    <property type="evidence" value="ECO:0007669"/>
    <property type="project" value="TreeGrafter"/>
</dbReference>
<dbReference type="SUPFAM" id="SSF53784">
    <property type="entry name" value="Phosphofructokinase"/>
    <property type="match status" value="1"/>
</dbReference>
<evidence type="ECO:0000256" key="6">
    <source>
        <dbReference type="ARBA" id="ARBA00022490"/>
    </source>
</evidence>
<dbReference type="Proteomes" id="UP000450917">
    <property type="component" value="Unassembled WGS sequence"/>
</dbReference>
<protein>
    <recommendedName>
        <fullName evidence="5">6-phosphofructokinase</fullName>
        <ecNumber evidence="5">2.7.1.11</ecNumber>
    </recommendedName>
</protein>
<proteinExistence type="inferred from homology"/>
<keyword evidence="9" id="KW-0547">Nucleotide-binding</keyword>
<dbReference type="GO" id="GO:0042802">
    <property type="term" value="F:identical protein binding"/>
    <property type="evidence" value="ECO:0007669"/>
    <property type="project" value="TreeGrafter"/>
</dbReference>
<comment type="function">
    <text evidence="2">Catalyzes the phosphorylation of D-fructose 6-phosphate to fructose 1,6-bisphosphate by ATP, the first committing step of glycolysis.</text>
</comment>
<dbReference type="EC" id="2.7.1.11" evidence="5"/>
<dbReference type="GO" id="GO:0030388">
    <property type="term" value="P:fructose 1,6-bisphosphate metabolic process"/>
    <property type="evidence" value="ECO:0007669"/>
    <property type="project" value="TreeGrafter"/>
</dbReference>
<comment type="pathway">
    <text evidence="4">Carbohydrate degradation; glycolysis; D-glyceraldehyde 3-phosphate and glycerone phosphate from D-glucose: step 3/4.</text>
</comment>
<feature type="domain" description="Phosphofructokinase" evidence="16">
    <location>
        <begin position="3"/>
        <end position="307"/>
    </location>
</feature>
<reference evidence="17 18" key="1">
    <citation type="submission" date="2019-11" db="EMBL/GenBank/DDBJ databases">
        <title>Draft genome sequences of five Paenibacillus species of dairy origin.</title>
        <authorList>
            <person name="Olajide A.M."/>
            <person name="Chen S."/>
            <person name="Lapointe G."/>
        </authorList>
    </citation>
    <scope>NUCLEOTIDE SEQUENCE [LARGE SCALE GENOMIC DNA]</scope>
    <source>
        <strain evidence="17 18">2CS3</strain>
    </source>
</reference>
<evidence type="ECO:0000256" key="5">
    <source>
        <dbReference type="ARBA" id="ARBA00012055"/>
    </source>
</evidence>
<dbReference type="InterPro" id="IPR022953">
    <property type="entry name" value="ATP_PFK"/>
</dbReference>
<keyword evidence="11" id="KW-0067">ATP-binding</keyword>
<evidence type="ECO:0000256" key="9">
    <source>
        <dbReference type="ARBA" id="ARBA00022741"/>
    </source>
</evidence>
<gene>
    <name evidence="17" type="ORF">GNP93_25610</name>
</gene>
<dbReference type="UniPathway" id="UPA00109">
    <property type="reaction ID" value="UER00182"/>
</dbReference>